<dbReference type="InterPro" id="IPR052336">
    <property type="entry name" value="MlaD_Phospholipid_Transporter"/>
</dbReference>
<evidence type="ECO:0000259" key="2">
    <source>
        <dbReference type="Pfam" id="PF02470"/>
    </source>
</evidence>
<proteinExistence type="predicted"/>
<reference evidence="3 4" key="1">
    <citation type="submission" date="2020-07" db="EMBL/GenBank/DDBJ databases">
        <title>Genome of Haloechinothrix sp.</title>
        <authorList>
            <person name="Tang S.-K."/>
            <person name="Yang L."/>
            <person name="Zhu W.-Y."/>
        </authorList>
    </citation>
    <scope>NUCLEOTIDE SEQUENCE [LARGE SCALE GENOMIC DNA]</scope>
    <source>
        <strain evidence="3 4">YIM 98757</strain>
    </source>
</reference>
<dbReference type="PANTHER" id="PTHR33371:SF4">
    <property type="entry name" value="INTERMEMBRANE PHOSPHOLIPID TRANSPORT SYSTEM BINDING PROTEIN MLAD"/>
    <property type="match status" value="1"/>
</dbReference>
<gene>
    <name evidence="3" type="ORF">H0B56_13190</name>
</gene>
<dbReference type="RefSeq" id="WP_180893318.1">
    <property type="nucleotide sequence ID" value="NZ_JACCKD010000004.1"/>
</dbReference>
<protein>
    <submittedName>
        <fullName evidence="3">MCE family protein</fullName>
    </submittedName>
</protein>
<evidence type="ECO:0000256" key="1">
    <source>
        <dbReference type="SAM" id="MobiDB-lite"/>
    </source>
</evidence>
<comment type="caution">
    <text evidence="3">The sequence shown here is derived from an EMBL/GenBank/DDBJ whole genome shotgun (WGS) entry which is preliminary data.</text>
</comment>
<evidence type="ECO:0000313" key="4">
    <source>
        <dbReference type="Proteomes" id="UP000582974"/>
    </source>
</evidence>
<dbReference type="EMBL" id="JACCKD010000004">
    <property type="protein sequence ID" value="MBA0126499.1"/>
    <property type="molecule type" value="Genomic_DNA"/>
</dbReference>
<keyword evidence="4" id="KW-1185">Reference proteome</keyword>
<feature type="region of interest" description="Disordered" evidence="1">
    <location>
        <begin position="392"/>
        <end position="429"/>
    </location>
</feature>
<dbReference type="Pfam" id="PF02470">
    <property type="entry name" value="MlaD"/>
    <property type="match status" value="1"/>
</dbReference>
<organism evidence="3 4">
    <name type="scientific">Haloechinothrix aidingensis</name>
    <dbReference type="NCBI Taxonomy" id="2752311"/>
    <lineage>
        <taxon>Bacteria</taxon>
        <taxon>Bacillati</taxon>
        <taxon>Actinomycetota</taxon>
        <taxon>Actinomycetes</taxon>
        <taxon>Pseudonocardiales</taxon>
        <taxon>Pseudonocardiaceae</taxon>
        <taxon>Haloechinothrix</taxon>
    </lineage>
</organism>
<dbReference type="PANTHER" id="PTHR33371">
    <property type="entry name" value="INTERMEMBRANE PHOSPHOLIPID TRANSPORT SYSTEM BINDING PROTEIN MLAD-RELATED"/>
    <property type="match status" value="1"/>
</dbReference>
<accession>A0A838AB85</accession>
<name>A0A838AB85_9PSEU</name>
<dbReference type="AlphaFoldDB" id="A0A838AB85"/>
<dbReference type="InterPro" id="IPR003399">
    <property type="entry name" value="Mce/MlaD"/>
</dbReference>
<feature type="domain" description="Mce/MlaD" evidence="2">
    <location>
        <begin position="43"/>
        <end position="119"/>
    </location>
</feature>
<sequence>MRRAVRERRRSLALGTVAILLLVGSAFFAVNAQHGMPGTTELSVRAAFSDVGSLRVGDDVRISGVRVGRVAGIEVGDQRALVDLALTDVDTVYRNAEAATASVGARSSLGQRYVSLNPGTPDAGELGDDEVLEAAETAGAQELTELFDVFDEPTRDALGSSLREVGGGMAGHSADVHDALQALPAALPDIAAISRSLTADGGSDTVAMLSAADSLSARFAENHRQLADLTAQLDETLAALAVDKGQPLARTLESAPGTMRAARSALSALDGPLADTEHAMAALRPGATALAEATPDVRGVLRESRQPLGTLPGVAEQAEPAVEDLTGVFADARPVAPQLTSAVSDLRDPLQVLEPYAPQVPGWFTGMKRVLSDGDQNGNWLRFAIVGEAQSVSGAADPVLEDPTVARDPYPEPGEADVRKQPVLPESGE</sequence>
<dbReference type="Proteomes" id="UP000582974">
    <property type="component" value="Unassembled WGS sequence"/>
</dbReference>
<evidence type="ECO:0000313" key="3">
    <source>
        <dbReference type="EMBL" id="MBA0126499.1"/>
    </source>
</evidence>